<dbReference type="AlphaFoldDB" id="A0A5M6IKV2"/>
<dbReference type="Proteomes" id="UP000325255">
    <property type="component" value="Unassembled WGS sequence"/>
</dbReference>
<reference evidence="1 2" key="1">
    <citation type="submission" date="2019-09" db="EMBL/GenBank/DDBJ databases">
        <title>Genome sequence of Rhodovastum atsumiense, a diverse member of the Acetobacteraceae family of non-sulfur purple photosynthetic bacteria.</title>
        <authorList>
            <person name="Meyer T."/>
            <person name="Kyndt J."/>
        </authorList>
    </citation>
    <scope>NUCLEOTIDE SEQUENCE [LARGE SCALE GENOMIC DNA]</scope>
    <source>
        <strain evidence="1 2">DSM 21279</strain>
    </source>
</reference>
<dbReference type="EMBL" id="VWPK01000098">
    <property type="protein sequence ID" value="KAA5608198.1"/>
    <property type="molecule type" value="Genomic_DNA"/>
</dbReference>
<organism evidence="1 2">
    <name type="scientific">Rhodovastum atsumiense</name>
    <dbReference type="NCBI Taxonomy" id="504468"/>
    <lineage>
        <taxon>Bacteria</taxon>
        <taxon>Pseudomonadati</taxon>
        <taxon>Pseudomonadota</taxon>
        <taxon>Alphaproteobacteria</taxon>
        <taxon>Acetobacterales</taxon>
        <taxon>Acetobacteraceae</taxon>
        <taxon>Rhodovastum</taxon>
    </lineage>
</organism>
<sequence>MPSAQQIILGPSSDARPCPIDVTFDAIHHGRAASCTIIGPGNRQVGVATLHDVGPFVLPGHLLATPEHLHGTIETRVPPPPGTRSPGSFRTVGSIDVYPSFISPVHEILLQIGGRTQDLQATCAGGSVRATAADGSVYAFTFAQHAPP</sequence>
<protein>
    <submittedName>
        <fullName evidence="1">Uncharacterized protein</fullName>
    </submittedName>
</protein>
<accession>A0A5M6IKV2</accession>
<dbReference type="RefSeq" id="WP_150045592.1">
    <property type="nucleotide sequence ID" value="NZ_OW485601.1"/>
</dbReference>
<name>A0A5M6IKV2_9PROT</name>
<comment type="caution">
    <text evidence="1">The sequence shown here is derived from an EMBL/GenBank/DDBJ whole genome shotgun (WGS) entry which is preliminary data.</text>
</comment>
<keyword evidence="2" id="KW-1185">Reference proteome</keyword>
<evidence type="ECO:0000313" key="1">
    <source>
        <dbReference type="EMBL" id="KAA5608198.1"/>
    </source>
</evidence>
<proteinExistence type="predicted"/>
<evidence type="ECO:0000313" key="2">
    <source>
        <dbReference type="Proteomes" id="UP000325255"/>
    </source>
</evidence>
<gene>
    <name evidence="1" type="ORF">F1189_30235</name>
</gene>